<dbReference type="PANTHER" id="PTHR33285">
    <property type="entry name" value="PHYTOSULFOKINES 3"/>
    <property type="match status" value="1"/>
</dbReference>
<evidence type="ECO:0000256" key="2">
    <source>
        <dbReference type="ARBA" id="ARBA00010781"/>
    </source>
</evidence>
<keyword evidence="6 9" id="KW-0732">Signal</keyword>
<evidence type="ECO:0000256" key="3">
    <source>
        <dbReference type="ARBA" id="ARBA00022473"/>
    </source>
</evidence>
<comment type="subcellular location">
    <subcellularLocation>
        <location evidence="1 9">Secreted</location>
    </subcellularLocation>
</comment>
<accession>A0ABR2CDN7</accession>
<evidence type="ECO:0000256" key="10">
    <source>
        <dbReference type="SAM" id="MobiDB-lite"/>
    </source>
</evidence>
<evidence type="ECO:0000256" key="9">
    <source>
        <dbReference type="RuleBase" id="RU368031"/>
    </source>
</evidence>
<evidence type="ECO:0000313" key="11">
    <source>
        <dbReference type="EMBL" id="KAK8517453.1"/>
    </source>
</evidence>
<comment type="PTM">
    <text evidence="9">Sulfation is important for activity and for the binding to a putative membrane receptor.</text>
</comment>
<sequence length="75" mass="8141">MARLATFLLLSLLFVSTLSLAARSGPALPNHSTPKTQAQGIADEDGCDGIGEEECLMRRTLAAHVDYIYTQKHKP</sequence>
<evidence type="ECO:0000256" key="5">
    <source>
        <dbReference type="ARBA" id="ARBA00022641"/>
    </source>
</evidence>
<comment type="caution">
    <text evidence="11">The sequence shown here is derived from an EMBL/GenBank/DDBJ whole genome shotgun (WGS) entry which is preliminary data.</text>
</comment>
<reference evidence="11 12" key="1">
    <citation type="journal article" date="2024" name="G3 (Bethesda)">
        <title>Genome assembly of Hibiscus sabdariffa L. provides insights into metabolisms of medicinal natural products.</title>
        <authorList>
            <person name="Kim T."/>
        </authorList>
    </citation>
    <scope>NUCLEOTIDE SEQUENCE [LARGE SCALE GENOMIC DNA]</scope>
    <source>
        <strain evidence="11">TK-2024</strain>
        <tissue evidence="11">Old leaves</tissue>
    </source>
</reference>
<dbReference type="Pfam" id="PF06404">
    <property type="entry name" value="PSK"/>
    <property type="match status" value="1"/>
</dbReference>
<evidence type="ECO:0000313" key="12">
    <source>
        <dbReference type="Proteomes" id="UP001472677"/>
    </source>
</evidence>
<evidence type="ECO:0000256" key="7">
    <source>
        <dbReference type="ARBA" id="ARBA00022782"/>
    </source>
</evidence>
<keyword evidence="5 9" id="KW-0765">Sulfation</keyword>
<keyword evidence="7 9" id="KW-0221">Differentiation</keyword>
<organism evidence="11 12">
    <name type="scientific">Hibiscus sabdariffa</name>
    <name type="common">roselle</name>
    <dbReference type="NCBI Taxonomy" id="183260"/>
    <lineage>
        <taxon>Eukaryota</taxon>
        <taxon>Viridiplantae</taxon>
        <taxon>Streptophyta</taxon>
        <taxon>Embryophyta</taxon>
        <taxon>Tracheophyta</taxon>
        <taxon>Spermatophyta</taxon>
        <taxon>Magnoliopsida</taxon>
        <taxon>eudicotyledons</taxon>
        <taxon>Gunneridae</taxon>
        <taxon>Pentapetalae</taxon>
        <taxon>rosids</taxon>
        <taxon>malvids</taxon>
        <taxon>Malvales</taxon>
        <taxon>Malvaceae</taxon>
        <taxon>Malvoideae</taxon>
        <taxon>Hibiscus</taxon>
    </lineage>
</organism>
<gene>
    <name evidence="11" type="ORF">V6N12_016304</name>
</gene>
<dbReference type="PANTHER" id="PTHR33285:SF28">
    <property type="entry name" value="PHYTOSULFOKINE"/>
    <property type="match status" value="1"/>
</dbReference>
<comment type="similarity">
    <text evidence="2 9">Belongs to the phytosulfokine family.</text>
</comment>
<evidence type="ECO:0000256" key="6">
    <source>
        <dbReference type="ARBA" id="ARBA00022729"/>
    </source>
</evidence>
<evidence type="ECO:0000256" key="8">
    <source>
        <dbReference type="ARBA" id="ARBA00023030"/>
    </source>
</evidence>
<feature type="signal peptide" evidence="9">
    <location>
        <begin position="1"/>
        <end position="21"/>
    </location>
</feature>
<evidence type="ECO:0000256" key="4">
    <source>
        <dbReference type="ARBA" id="ARBA00022525"/>
    </source>
</evidence>
<evidence type="ECO:0000256" key="1">
    <source>
        <dbReference type="ARBA" id="ARBA00004613"/>
    </source>
</evidence>
<keyword evidence="3 9" id="KW-0217">Developmental protein</keyword>
<feature type="chain" id="PRO_5044978936" description="Phytosulfokine" evidence="9">
    <location>
        <begin position="22"/>
        <end position="75"/>
    </location>
</feature>
<dbReference type="Proteomes" id="UP001472677">
    <property type="component" value="Unassembled WGS sequence"/>
</dbReference>
<keyword evidence="8 9" id="KW-0339">Growth factor</keyword>
<comment type="PTM">
    <text evidence="9">PSK-alpha is produced by endopeptidase digestion. PSK-beta is produced from PSK-alpha by exopeptidase digestion.</text>
</comment>
<feature type="region of interest" description="Disordered" evidence="10">
    <location>
        <begin position="25"/>
        <end position="44"/>
    </location>
</feature>
<proteinExistence type="inferred from homology"/>
<dbReference type="EMBL" id="JBBPBM010000055">
    <property type="protein sequence ID" value="KAK8517453.1"/>
    <property type="molecule type" value="Genomic_DNA"/>
</dbReference>
<keyword evidence="12" id="KW-1185">Reference proteome</keyword>
<protein>
    <recommendedName>
        <fullName evidence="9">Phytosulfokine</fullName>
    </recommendedName>
    <component>
        <recommendedName>
            <fullName evidence="9">Phytosulfokine-alpha</fullName>
            <shortName evidence="9">PSK-alpha</shortName>
            <shortName evidence="9">Phytosulfokine-a</shortName>
        </recommendedName>
    </component>
    <component>
        <recommendedName>
            <fullName evidence="9">Phytosulfokine-beta</fullName>
            <shortName evidence="9">PSK-beta</shortName>
            <shortName evidence="9">Phytosulfokine-b</shortName>
        </recommendedName>
    </component>
</protein>
<comment type="function">
    <text evidence="9">Promotes plant cell differentiation, organogenesis and somatic embryogenesis as well as cell proliferation.</text>
</comment>
<keyword evidence="4 9" id="KW-0964">Secreted</keyword>
<dbReference type="InterPro" id="IPR009438">
    <property type="entry name" value="Phytosulfokine"/>
</dbReference>
<feature type="compositionally biased region" description="Polar residues" evidence="10">
    <location>
        <begin position="30"/>
        <end position="39"/>
    </location>
</feature>
<name>A0ABR2CDN7_9ROSI</name>